<dbReference type="InterPro" id="IPR013750">
    <property type="entry name" value="GHMP_kinase_C_dom"/>
</dbReference>
<dbReference type="Pfam" id="PF10509">
    <property type="entry name" value="GalKase_gal_bdg"/>
    <property type="match status" value="1"/>
</dbReference>
<dbReference type="EC" id="2.7.1.6" evidence="11 12"/>
<comment type="function">
    <text evidence="11">Catalyzes the transfer of the gamma-phosphate of ATP to D-galactose to form alpha-D-galactose-1-phosphate (Gal-1-P).</text>
</comment>
<keyword evidence="6 11" id="KW-0418">Kinase</keyword>
<feature type="domain" description="Galactokinase N-terminal" evidence="15">
    <location>
        <begin position="14"/>
        <end position="47"/>
    </location>
</feature>
<dbReference type="InterPro" id="IPR022963">
    <property type="entry name" value="Galactokinase_bac"/>
</dbReference>
<accession>A0A0N8GMJ2</accession>
<gene>
    <name evidence="11" type="primary">galK</name>
    <name evidence="16" type="ORF">AC812_09285</name>
</gene>
<dbReference type="RefSeq" id="WP_061914164.1">
    <property type="nucleotide sequence ID" value="NZ_DF967971.1"/>
</dbReference>
<feature type="binding site" evidence="11">
    <location>
        <position position="214"/>
    </location>
    <ligand>
        <name>substrate</name>
    </ligand>
</feature>
<dbReference type="GO" id="GO:0000287">
    <property type="term" value="F:magnesium ion binding"/>
    <property type="evidence" value="ECO:0007669"/>
    <property type="project" value="UniProtKB-UniRule"/>
</dbReference>
<dbReference type="HAMAP" id="MF_00246">
    <property type="entry name" value="Galactokinase"/>
    <property type="match status" value="1"/>
</dbReference>
<feature type="domain" description="GHMP kinase C-terminal" evidence="14">
    <location>
        <begin position="275"/>
        <end position="355"/>
    </location>
</feature>
<dbReference type="SUPFAM" id="SSF55060">
    <property type="entry name" value="GHMP Kinase, C-terminal domain"/>
    <property type="match status" value="1"/>
</dbReference>
<dbReference type="InterPro" id="IPR019539">
    <property type="entry name" value="GalKase_N"/>
</dbReference>
<comment type="catalytic activity">
    <reaction evidence="11">
        <text>alpha-D-galactose + ATP = alpha-D-galactose 1-phosphate + ADP + H(+)</text>
        <dbReference type="Rhea" id="RHEA:13553"/>
        <dbReference type="ChEBI" id="CHEBI:15378"/>
        <dbReference type="ChEBI" id="CHEBI:28061"/>
        <dbReference type="ChEBI" id="CHEBI:30616"/>
        <dbReference type="ChEBI" id="CHEBI:58336"/>
        <dbReference type="ChEBI" id="CHEBI:456216"/>
        <dbReference type="EC" id="2.7.1.6"/>
    </reaction>
</comment>
<feature type="binding site" evidence="11">
    <location>
        <position position="121"/>
    </location>
    <ligand>
        <name>Mg(2+)</name>
        <dbReference type="ChEBI" id="CHEBI:18420"/>
    </ligand>
</feature>
<comment type="pathway">
    <text evidence="11">Carbohydrate metabolism; galactose metabolism.</text>
</comment>
<evidence type="ECO:0000256" key="10">
    <source>
        <dbReference type="ARBA" id="ARBA00023277"/>
    </source>
</evidence>
<name>A0A0N8GMJ2_9CHLR</name>
<dbReference type="GO" id="GO:0006012">
    <property type="term" value="P:galactose metabolic process"/>
    <property type="evidence" value="ECO:0007669"/>
    <property type="project" value="UniProtKB-UniRule"/>
</dbReference>
<dbReference type="InterPro" id="IPR006206">
    <property type="entry name" value="Mevalonate/galactokinase"/>
</dbReference>
<keyword evidence="10 11" id="KW-0119">Carbohydrate metabolism</keyword>
<dbReference type="InterPro" id="IPR006203">
    <property type="entry name" value="GHMP_knse_ATP-bd_CS"/>
</dbReference>
<dbReference type="PANTHER" id="PTHR10457">
    <property type="entry name" value="MEVALONATE KINASE/GALACTOKINASE"/>
    <property type="match status" value="1"/>
</dbReference>
<comment type="similarity">
    <text evidence="1 11">Belongs to the GHMP kinase family. GalK subfamily.</text>
</comment>
<dbReference type="PROSITE" id="PS00627">
    <property type="entry name" value="GHMP_KINASES_ATP"/>
    <property type="match status" value="1"/>
</dbReference>
<sequence>MIEPLSAHLPNPDFDVRAPGRVNLLGEHVDYNEGIVLPAAIDRYVHLQAAARSDTTVDLTALDLGQRISFDVEDLQARQLPDWARYPAGVAWAARQRGLTVSGIHAVFTSTVPIGAGLSSSAAVEVAFGALWNELNGWGLSRLELARLCQQAENQFVGVNCGLMDQFASACGVKDHALMFDTRSLEYEPVPLPSGTALVIADSGVRRTLAGSAYNQRRADCEEAVRLLQMHLPAIHSLRDVSPEDFNRLALYLPEQVRQHARHVVEEIARVQQAVKYLKGGDSRSFGELMYEGHASLRDLYQVSIPELDALVEIAAHLPGCLGARLTGAGFGGCTVNLVLEEAARTFAQSLAQEYHTRTGKSAEIYLCHASEGVSLQKA</sequence>
<dbReference type="GO" id="GO:0005524">
    <property type="term" value="F:ATP binding"/>
    <property type="evidence" value="ECO:0007669"/>
    <property type="project" value="UniProtKB-UniRule"/>
</dbReference>
<comment type="caution">
    <text evidence="16">The sequence shown here is derived from an EMBL/GenBank/DDBJ whole genome shotgun (WGS) entry which is preliminary data.</text>
</comment>
<evidence type="ECO:0000256" key="8">
    <source>
        <dbReference type="ARBA" id="ARBA00022842"/>
    </source>
</evidence>
<dbReference type="AlphaFoldDB" id="A0A0N8GMJ2"/>
<comment type="caution">
    <text evidence="11">Lacks conserved residue(s) required for the propagation of feature annotation.</text>
</comment>
<dbReference type="SUPFAM" id="SSF54211">
    <property type="entry name" value="Ribosomal protein S5 domain 2-like"/>
    <property type="match status" value="1"/>
</dbReference>
<dbReference type="InterPro" id="IPR006204">
    <property type="entry name" value="GHMP_kinase_N_dom"/>
</dbReference>
<dbReference type="FunFam" id="3.30.230.10:FF:000017">
    <property type="entry name" value="Galactokinase"/>
    <property type="match status" value="1"/>
</dbReference>
<evidence type="ECO:0000313" key="17">
    <source>
        <dbReference type="Proteomes" id="UP000050514"/>
    </source>
</evidence>
<proteinExistence type="inferred from homology"/>
<evidence type="ECO:0000256" key="12">
    <source>
        <dbReference type="NCBIfam" id="TIGR00131"/>
    </source>
</evidence>
<dbReference type="PIRSF" id="PIRSF000530">
    <property type="entry name" value="Galactokinase"/>
    <property type="match status" value="1"/>
</dbReference>
<evidence type="ECO:0000256" key="11">
    <source>
        <dbReference type="HAMAP-Rule" id="MF_00246"/>
    </source>
</evidence>
<dbReference type="InterPro" id="IPR014721">
    <property type="entry name" value="Ribsml_uS5_D2-typ_fold_subgr"/>
</dbReference>
<dbReference type="EMBL" id="LGHJ01000014">
    <property type="protein sequence ID" value="KPL75450.1"/>
    <property type="molecule type" value="Genomic_DNA"/>
</dbReference>
<keyword evidence="7 11" id="KW-0067">ATP-binding</keyword>
<keyword evidence="8 11" id="KW-0460">Magnesium</keyword>
<keyword evidence="3 11" id="KW-0808">Transferase</keyword>
<dbReference type="FunFam" id="3.30.70.890:FF:000001">
    <property type="entry name" value="Galactokinase"/>
    <property type="match status" value="1"/>
</dbReference>
<reference evidence="16 17" key="1">
    <citation type="submission" date="2015-07" db="EMBL/GenBank/DDBJ databases">
        <title>Draft genome of Bellilinea caldifistulae DSM 17877.</title>
        <authorList>
            <person name="Hemp J."/>
            <person name="Ward L.M."/>
            <person name="Pace L.A."/>
            <person name="Fischer W.W."/>
        </authorList>
    </citation>
    <scope>NUCLEOTIDE SEQUENCE [LARGE SCALE GENOMIC DNA]</scope>
    <source>
        <strain evidence="16 17">GOMI-1</strain>
    </source>
</reference>
<dbReference type="Gene3D" id="3.30.230.10">
    <property type="match status" value="1"/>
</dbReference>
<evidence type="ECO:0000259" key="13">
    <source>
        <dbReference type="Pfam" id="PF00288"/>
    </source>
</evidence>
<evidence type="ECO:0000256" key="7">
    <source>
        <dbReference type="ARBA" id="ARBA00022840"/>
    </source>
</evidence>
<dbReference type="Proteomes" id="UP000050514">
    <property type="component" value="Unassembled WGS sequence"/>
</dbReference>
<evidence type="ECO:0000259" key="15">
    <source>
        <dbReference type="Pfam" id="PF10509"/>
    </source>
</evidence>
<evidence type="ECO:0000259" key="14">
    <source>
        <dbReference type="Pfam" id="PF08544"/>
    </source>
</evidence>
<dbReference type="PANTHER" id="PTHR10457:SF7">
    <property type="entry name" value="GALACTOKINASE-RELATED"/>
    <property type="match status" value="1"/>
</dbReference>
<dbReference type="Gene3D" id="3.30.70.890">
    <property type="entry name" value="GHMP kinase, C-terminal domain"/>
    <property type="match status" value="1"/>
</dbReference>
<evidence type="ECO:0000256" key="6">
    <source>
        <dbReference type="ARBA" id="ARBA00022777"/>
    </source>
</evidence>
<dbReference type="InterPro" id="IPR000705">
    <property type="entry name" value="Galactokinase"/>
</dbReference>
<keyword evidence="17" id="KW-1185">Reference proteome</keyword>
<keyword evidence="5 11" id="KW-0547">Nucleotide-binding</keyword>
<dbReference type="UniPathway" id="UPA00214"/>
<feature type="binding site" evidence="11">
    <location>
        <begin position="115"/>
        <end position="121"/>
    </location>
    <ligand>
        <name>ATP</name>
        <dbReference type="ChEBI" id="CHEBI:30616"/>
    </ligand>
</feature>
<dbReference type="GO" id="GO:0005829">
    <property type="term" value="C:cytosol"/>
    <property type="evidence" value="ECO:0007669"/>
    <property type="project" value="TreeGrafter"/>
</dbReference>
<evidence type="ECO:0000256" key="1">
    <source>
        <dbReference type="ARBA" id="ARBA00006566"/>
    </source>
</evidence>
<organism evidence="16 17">
    <name type="scientific">Bellilinea caldifistulae</name>
    <dbReference type="NCBI Taxonomy" id="360411"/>
    <lineage>
        <taxon>Bacteria</taxon>
        <taxon>Bacillati</taxon>
        <taxon>Chloroflexota</taxon>
        <taxon>Anaerolineae</taxon>
        <taxon>Anaerolineales</taxon>
        <taxon>Anaerolineaceae</taxon>
        <taxon>Bellilinea</taxon>
    </lineage>
</organism>
<feature type="binding site" evidence="11">
    <location>
        <position position="153"/>
    </location>
    <ligand>
        <name>Mg(2+)</name>
        <dbReference type="ChEBI" id="CHEBI:18420"/>
    </ligand>
</feature>
<dbReference type="InterPro" id="IPR020568">
    <property type="entry name" value="Ribosomal_Su5_D2-typ_SF"/>
</dbReference>
<dbReference type="PRINTS" id="PR00473">
    <property type="entry name" value="GALCTOKINASE"/>
</dbReference>
<dbReference type="InterPro" id="IPR036554">
    <property type="entry name" value="GHMP_kinase_C_sf"/>
</dbReference>
<evidence type="ECO:0000256" key="3">
    <source>
        <dbReference type="ARBA" id="ARBA00022679"/>
    </source>
</evidence>
<feature type="site" description="Transition state stabilizer" evidence="11">
    <location>
        <position position="21"/>
    </location>
</feature>
<evidence type="ECO:0000256" key="2">
    <source>
        <dbReference type="ARBA" id="ARBA00022490"/>
    </source>
</evidence>
<evidence type="ECO:0000256" key="5">
    <source>
        <dbReference type="ARBA" id="ARBA00022741"/>
    </source>
</evidence>
<dbReference type="STRING" id="360411.AC812_09285"/>
<protein>
    <recommendedName>
        <fullName evidence="11 12">Galactokinase</fullName>
        <ecNumber evidence="11 12">2.7.1.6</ecNumber>
    </recommendedName>
    <alternativeName>
        <fullName evidence="11">Galactose kinase</fullName>
    </alternativeName>
</protein>
<dbReference type="Pfam" id="PF00288">
    <property type="entry name" value="GHMP_kinases_N"/>
    <property type="match status" value="1"/>
</dbReference>
<dbReference type="Pfam" id="PF08544">
    <property type="entry name" value="GHMP_kinases_C"/>
    <property type="match status" value="1"/>
</dbReference>
<feature type="domain" description="GHMP kinase N-terminal" evidence="13">
    <location>
        <begin position="88"/>
        <end position="172"/>
    </location>
</feature>
<keyword evidence="9 11" id="KW-0299">Galactose metabolism</keyword>
<dbReference type="OrthoDB" id="250531at2"/>
<dbReference type="GO" id="GO:0004335">
    <property type="term" value="F:galactokinase activity"/>
    <property type="evidence" value="ECO:0007669"/>
    <property type="project" value="UniProtKB-UniRule"/>
</dbReference>
<evidence type="ECO:0000256" key="9">
    <source>
        <dbReference type="ARBA" id="ARBA00023144"/>
    </source>
</evidence>
<dbReference type="NCBIfam" id="TIGR00131">
    <property type="entry name" value="gal_kin"/>
    <property type="match status" value="1"/>
</dbReference>
<feature type="binding site" evidence="11">
    <location>
        <begin position="27"/>
        <end position="30"/>
    </location>
    <ligand>
        <name>substrate</name>
    </ligand>
</feature>
<dbReference type="PRINTS" id="PR00959">
    <property type="entry name" value="MEVGALKINASE"/>
</dbReference>
<keyword evidence="2 11" id="KW-0963">Cytoplasm</keyword>
<dbReference type="PATRIC" id="fig|360411.5.peg.3022"/>
<evidence type="ECO:0000313" key="16">
    <source>
        <dbReference type="EMBL" id="KPL75450.1"/>
    </source>
</evidence>
<keyword evidence="4 11" id="KW-0479">Metal-binding</keyword>
<feature type="active site" description="Proton acceptor" evidence="11">
    <location>
        <position position="165"/>
    </location>
</feature>
<evidence type="ECO:0000256" key="4">
    <source>
        <dbReference type="ARBA" id="ARBA00022723"/>
    </source>
</evidence>
<comment type="subcellular location">
    <subcellularLocation>
        <location evidence="11">Cytoplasm</location>
    </subcellularLocation>
</comment>